<dbReference type="InterPro" id="IPR036291">
    <property type="entry name" value="NAD(P)-bd_dom_sf"/>
</dbReference>
<dbReference type="EC" id="1.1.1.330" evidence="16"/>
<evidence type="ECO:0000256" key="2">
    <source>
        <dbReference type="ARBA" id="ARBA00005194"/>
    </source>
</evidence>
<dbReference type="PANTHER" id="PTHR43899:SF14">
    <property type="entry name" value="VERY-LONG-CHAIN 3-OXOACYL-COA REDUCTASE"/>
    <property type="match status" value="1"/>
</dbReference>
<evidence type="ECO:0000256" key="9">
    <source>
        <dbReference type="ARBA" id="ARBA00023002"/>
    </source>
</evidence>
<reference evidence="28" key="3">
    <citation type="submission" date="2025-09" db="UniProtKB">
        <authorList>
            <consortium name="Ensembl"/>
        </authorList>
    </citation>
    <scope>IDENTIFICATION</scope>
    <source>
        <strain evidence="28">Isolate ISIS603380</strain>
    </source>
</reference>
<dbReference type="InterPro" id="IPR020904">
    <property type="entry name" value="Sc_DH/Rdtase_CS"/>
</dbReference>
<evidence type="ECO:0000256" key="14">
    <source>
        <dbReference type="ARBA" id="ARBA00037929"/>
    </source>
</evidence>
<keyword evidence="3" id="KW-0444">Lipid biosynthesis</keyword>
<dbReference type="PRINTS" id="PR00081">
    <property type="entry name" value="GDHRDH"/>
</dbReference>
<evidence type="ECO:0000256" key="20">
    <source>
        <dbReference type="ARBA" id="ARBA00043017"/>
    </source>
</evidence>
<evidence type="ECO:0000256" key="21">
    <source>
        <dbReference type="ARBA" id="ARBA00047293"/>
    </source>
</evidence>
<reference evidence="28 29" key="1">
    <citation type="submission" date="2009-06" db="EMBL/GenBank/DDBJ databases">
        <title>The Genome Sequence of Loxodonta africana (African elephant).</title>
        <authorList>
            <person name="Di Palma F."/>
            <person name="Heiman D."/>
            <person name="Young S."/>
            <person name="Johnson J."/>
            <person name="Lander E.S."/>
            <person name="Lindblad-Toh K."/>
        </authorList>
    </citation>
    <scope>NUCLEOTIDE SEQUENCE [LARGE SCALE GENOMIC DNA]</scope>
    <source>
        <strain evidence="28 29">Isolate ISIS603380</strain>
    </source>
</reference>
<dbReference type="EC" id="1.1.1.62" evidence="12"/>
<evidence type="ECO:0000256" key="4">
    <source>
        <dbReference type="ARBA" id="ARBA00022692"/>
    </source>
</evidence>
<dbReference type="InterPro" id="IPR002347">
    <property type="entry name" value="SDR_fam"/>
</dbReference>
<dbReference type="Gene3D" id="3.40.50.720">
    <property type="entry name" value="NAD(P)-binding Rossmann-like Domain"/>
    <property type="match status" value="1"/>
</dbReference>
<dbReference type="InterPro" id="IPR051019">
    <property type="entry name" value="VLCFA-Steroid_DH"/>
</dbReference>
<dbReference type="GO" id="GO:0005789">
    <property type="term" value="C:endoplasmic reticulum membrane"/>
    <property type="evidence" value="ECO:0007669"/>
    <property type="project" value="UniProtKB-SubCell"/>
</dbReference>
<comment type="catalytic activity">
    <reaction evidence="23">
        <text>3-oxooctadecanoyl-CoA + NADPH + H(+) = (3R)-hydroxyoctadecanoyl-CoA + NADP(+)</text>
        <dbReference type="Rhea" id="RHEA:39151"/>
        <dbReference type="ChEBI" id="CHEBI:15378"/>
        <dbReference type="ChEBI" id="CHEBI:57783"/>
        <dbReference type="ChEBI" id="CHEBI:58349"/>
        <dbReference type="ChEBI" id="CHEBI:71407"/>
        <dbReference type="ChEBI" id="CHEBI:76374"/>
    </reaction>
</comment>
<organism evidence="28 29">
    <name type="scientific">Loxodonta africana</name>
    <name type="common">African elephant</name>
    <dbReference type="NCBI Taxonomy" id="9785"/>
    <lineage>
        <taxon>Eukaryota</taxon>
        <taxon>Metazoa</taxon>
        <taxon>Chordata</taxon>
        <taxon>Craniata</taxon>
        <taxon>Vertebrata</taxon>
        <taxon>Euteleostomi</taxon>
        <taxon>Mammalia</taxon>
        <taxon>Eutheria</taxon>
        <taxon>Afrotheria</taxon>
        <taxon>Proboscidea</taxon>
        <taxon>Elephantidae</taxon>
        <taxon>Loxodonta</taxon>
    </lineage>
</organism>
<dbReference type="InParanoid" id="G3UBA3"/>
<evidence type="ECO:0000256" key="6">
    <source>
        <dbReference type="ARBA" id="ARBA00022857"/>
    </source>
</evidence>
<evidence type="ECO:0000256" key="23">
    <source>
        <dbReference type="ARBA" id="ARBA00048129"/>
    </source>
</evidence>
<dbReference type="PANTHER" id="PTHR43899">
    <property type="entry name" value="RH59310P"/>
    <property type="match status" value="1"/>
</dbReference>
<evidence type="ECO:0000256" key="16">
    <source>
        <dbReference type="ARBA" id="ARBA00039105"/>
    </source>
</evidence>
<dbReference type="eggNOG" id="KOG1014">
    <property type="taxonomic scope" value="Eukaryota"/>
</dbReference>
<dbReference type="SUPFAM" id="SSF51735">
    <property type="entry name" value="NAD(P)-binding Rossmann-fold domains"/>
    <property type="match status" value="1"/>
</dbReference>
<sequence>AFVSGSTDCIGKSYAEELAKRGMKIVLISTSRGQLNQISNEIGEKFKVETRTIAIDFGSEDIYDRIKIGLAGLEVGILVNNIGMSYEYAEYFLYIPDLDNTIKKLVNINVVSICKMTCMEERSEGVILNISSAGMYPLPLLTSYSATKAFVDFFSQCLHEEYKSNGIFGAPHFTATKLAKIRKSTLDKPSSETYVKSARKTIGLQSQTNRHLTILSWLQKS</sequence>
<keyword evidence="6" id="KW-0521">NADP</keyword>
<evidence type="ECO:0000256" key="12">
    <source>
        <dbReference type="ARBA" id="ARBA00024072"/>
    </source>
</evidence>
<comment type="catalytic activity">
    <reaction evidence="26">
        <text>a very-long-chain (3R)-3-hydroxyacyl-CoA + NADP(+) = a very-long-chain 3-oxoacyl-CoA + NADPH + H(+)</text>
        <dbReference type="Rhea" id="RHEA:48680"/>
        <dbReference type="ChEBI" id="CHEBI:15378"/>
        <dbReference type="ChEBI" id="CHEBI:57783"/>
        <dbReference type="ChEBI" id="CHEBI:58349"/>
        <dbReference type="ChEBI" id="CHEBI:85440"/>
        <dbReference type="ChEBI" id="CHEBI:90725"/>
        <dbReference type="EC" id="1.1.1.330"/>
    </reaction>
</comment>
<comment type="catalytic activity">
    <reaction evidence="25">
        <text>17beta-estradiol + NADP(+) = estrone + NADPH + H(+)</text>
        <dbReference type="Rhea" id="RHEA:24616"/>
        <dbReference type="ChEBI" id="CHEBI:15378"/>
        <dbReference type="ChEBI" id="CHEBI:16469"/>
        <dbReference type="ChEBI" id="CHEBI:17263"/>
        <dbReference type="ChEBI" id="CHEBI:57783"/>
        <dbReference type="ChEBI" id="CHEBI:58349"/>
        <dbReference type="EC" id="1.1.1.62"/>
    </reaction>
</comment>
<evidence type="ECO:0000256" key="10">
    <source>
        <dbReference type="ARBA" id="ARBA00023098"/>
    </source>
</evidence>
<comment type="similarity">
    <text evidence="15">Belongs to the short-chain dehydrogenases/reductases (SDR) family. 17-beta-HSD 3 subfamily.</text>
</comment>
<evidence type="ECO:0000256" key="26">
    <source>
        <dbReference type="ARBA" id="ARBA00049509"/>
    </source>
</evidence>
<keyword evidence="7" id="KW-0752">Steroid biosynthesis</keyword>
<reference evidence="28" key="2">
    <citation type="submission" date="2025-08" db="UniProtKB">
        <authorList>
            <consortium name="Ensembl"/>
        </authorList>
    </citation>
    <scope>IDENTIFICATION</scope>
    <source>
        <strain evidence="28">Isolate ISIS603380</strain>
    </source>
</reference>
<proteinExistence type="inferred from homology"/>
<dbReference type="PROSITE" id="PS00061">
    <property type="entry name" value="ADH_SHORT"/>
    <property type="match status" value="1"/>
</dbReference>
<dbReference type="PRINTS" id="PR00080">
    <property type="entry name" value="SDRFAMILY"/>
</dbReference>
<dbReference type="AlphaFoldDB" id="G3UBA3"/>
<evidence type="ECO:0000313" key="29">
    <source>
        <dbReference type="Proteomes" id="UP000007646"/>
    </source>
</evidence>
<evidence type="ECO:0000256" key="18">
    <source>
        <dbReference type="ARBA" id="ARBA00041250"/>
    </source>
</evidence>
<evidence type="ECO:0000313" key="28">
    <source>
        <dbReference type="Ensembl" id="ENSLAFP00000025111.1"/>
    </source>
</evidence>
<comment type="catalytic activity">
    <reaction evidence="21">
        <text>(7Z,10Z,13Z,16Z)-3-oxodocosatetraenoyl-CoA + NADPH + H(+) = (3R)-hydroxy-(7Z,10Z,13Z,16Z)-docosatetraenoyl-CoA + NADP(+)</text>
        <dbReference type="Rhea" id="RHEA:39323"/>
        <dbReference type="ChEBI" id="CHEBI:15378"/>
        <dbReference type="ChEBI" id="CHEBI:57783"/>
        <dbReference type="ChEBI" id="CHEBI:58349"/>
        <dbReference type="ChEBI" id="CHEBI:73852"/>
        <dbReference type="ChEBI" id="CHEBI:76415"/>
    </reaction>
</comment>
<dbReference type="Pfam" id="PF00106">
    <property type="entry name" value="adh_short"/>
    <property type="match status" value="1"/>
</dbReference>
<evidence type="ECO:0000256" key="8">
    <source>
        <dbReference type="ARBA" id="ARBA00022989"/>
    </source>
</evidence>
<evidence type="ECO:0000256" key="27">
    <source>
        <dbReference type="ARBA" id="ARBA00093182"/>
    </source>
</evidence>
<dbReference type="Ensembl" id="ENSLAFT00000036050.1">
    <property type="protein sequence ID" value="ENSLAFP00000025111.1"/>
    <property type="gene ID" value="ENSLAFG00000030798.1"/>
</dbReference>
<keyword evidence="10" id="KW-0443">Lipid metabolism</keyword>
<comment type="catalytic activity">
    <reaction evidence="27">
        <text>3-oxo-(7Z,10Z,13Z,16Z,19Z)-docosapentaenoyl-CoA + NADPH + H(+) = (3R)-hydroxy-(7Z,10Z,13Z,16Z,19Z)-docosapentaenoyl-CoA + NADP(+)</text>
        <dbReference type="Rhea" id="RHEA:39459"/>
        <dbReference type="ChEBI" id="CHEBI:15378"/>
        <dbReference type="ChEBI" id="CHEBI:57783"/>
        <dbReference type="ChEBI" id="CHEBI:58349"/>
        <dbReference type="ChEBI" id="CHEBI:73863"/>
        <dbReference type="ChEBI" id="CHEBI:76460"/>
    </reaction>
</comment>
<accession>G3UBA3</accession>
<dbReference type="GO" id="GO:0004303">
    <property type="term" value="F:estradiol 17-beta-dehydrogenase [NAD(P)+] activity"/>
    <property type="evidence" value="ECO:0007669"/>
    <property type="project" value="UniProtKB-EC"/>
</dbReference>
<dbReference type="FunFam" id="3.40.50.720:FF:000137">
    <property type="entry name" value="Hydroxysteroid (17-beta) dehydrogenase 3"/>
    <property type="match status" value="1"/>
</dbReference>
<dbReference type="OMA" id="WTHALLW"/>
<dbReference type="HOGENOM" id="CLU_010194_38_0_1"/>
<evidence type="ECO:0000256" key="17">
    <source>
        <dbReference type="ARBA" id="ARBA00039402"/>
    </source>
</evidence>
<evidence type="ECO:0000256" key="25">
    <source>
        <dbReference type="ARBA" id="ARBA00048906"/>
    </source>
</evidence>
<evidence type="ECO:0000256" key="5">
    <source>
        <dbReference type="ARBA" id="ARBA00022824"/>
    </source>
</evidence>
<comment type="catalytic activity">
    <reaction evidence="24">
        <text>3-oxo-(8Z,11Z,14Z)-eicosatrienoyl-CoA + NADPH + H(+) = (3R)-hydroxy-(8Z,11Z,14Z)-eicosatrienoyl-CoA + NADP(+)</text>
        <dbReference type="Rhea" id="RHEA:39311"/>
        <dbReference type="ChEBI" id="CHEBI:15378"/>
        <dbReference type="ChEBI" id="CHEBI:57783"/>
        <dbReference type="ChEBI" id="CHEBI:58349"/>
        <dbReference type="ChEBI" id="CHEBI:71481"/>
        <dbReference type="ChEBI" id="CHEBI:76411"/>
    </reaction>
</comment>
<evidence type="ECO:0000256" key="3">
    <source>
        <dbReference type="ARBA" id="ARBA00022516"/>
    </source>
</evidence>
<keyword evidence="9" id="KW-0560">Oxidoreductase</keyword>
<evidence type="ECO:0000256" key="22">
    <source>
        <dbReference type="ARBA" id="ARBA00048022"/>
    </source>
</evidence>
<dbReference type="PIRSF" id="PIRSF000126">
    <property type="entry name" value="11-beta-HSD1"/>
    <property type="match status" value="1"/>
</dbReference>
<dbReference type="GO" id="GO:0006694">
    <property type="term" value="P:steroid biosynthetic process"/>
    <property type="evidence" value="ECO:0007669"/>
    <property type="project" value="UniProtKB-KW"/>
</dbReference>
<protein>
    <recommendedName>
        <fullName evidence="17">Very-long-chain 3-oxoacyl-CoA reductase</fullName>
        <ecNumber evidence="16">1.1.1.330</ecNumber>
        <ecNumber evidence="12">1.1.1.62</ecNumber>
    </recommendedName>
    <alternativeName>
        <fullName evidence="19">17-beta-hydroxysteroid dehydrogenase 12</fullName>
    </alternativeName>
    <alternativeName>
        <fullName evidence="18">3-ketoacyl-CoA reductase</fullName>
    </alternativeName>
    <alternativeName>
        <fullName evidence="20">Estradiol 17-beta-dehydrogenase 12</fullName>
    </alternativeName>
</protein>
<comment type="function">
    <text evidence="13">Catalyzes the second of the four reactions of the long-chain fatty acids elongation cycle. This endoplasmic reticulum-bound enzymatic process, allows the addition of two carbons to the chain of long- and very long-chain fatty acids/VLCFAs per cycle. This enzyme has a 3-ketoacyl-CoA reductase activity, reducing 3-ketoacyl-CoA to 3-hydroxyacyl-CoA, within each cycle of fatty acid elongation. Thereby, it may participate in the production of VLCFAs of different chain lengths that are involved in multiple biological processes as precursors of membrane lipids and lipid mediators. May also catalyze the transformation of estrone (E1) into estradiol (E2) and play a role in estrogen formation.</text>
</comment>
<evidence type="ECO:0000256" key="24">
    <source>
        <dbReference type="ARBA" id="ARBA00048282"/>
    </source>
</evidence>
<comment type="subcellular location">
    <subcellularLocation>
        <location evidence="1">Endoplasmic reticulum membrane</location>
        <topology evidence="1">Multi-pass membrane protein</topology>
    </subcellularLocation>
</comment>
<comment type="pathway">
    <text evidence="14">Steroid biosynthesis; estrogen biosynthesis.</text>
</comment>
<evidence type="ECO:0000256" key="15">
    <source>
        <dbReference type="ARBA" id="ARBA00038261"/>
    </source>
</evidence>
<keyword evidence="29" id="KW-1185">Reference proteome</keyword>
<dbReference type="CDD" id="cd05356">
    <property type="entry name" value="17beta-HSD1_like_SDR_c"/>
    <property type="match status" value="1"/>
</dbReference>
<dbReference type="Proteomes" id="UP000007646">
    <property type="component" value="Unassembled WGS sequence"/>
</dbReference>
<keyword evidence="4" id="KW-0812">Transmembrane</keyword>
<evidence type="ECO:0000256" key="19">
    <source>
        <dbReference type="ARBA" id="ARBA00042234"/>
    </source>
</evidence>
<evidence type="ECO:0000256" key="13">
    <source>
        <dbReference type="ARBA" id="ARBA00037337"/>
    </source>
</evidence>
<dbReference type="STRING" id="9785.ENSLAFP00000025111"/>
<dbReference type="GeneTree" id="ENSGT00940000154860"/>
<comment type="catalytic activity">
    <reaction evidence="22">
        <text>17beta-estradiol + NAD(+) = estrone + NADH + H(+)</text>
        <dbReference type="Rhea" id="RHEA:24612"/>
        <dbReference type="ChEBI" id="CHEBI:15378"/>
        <dbReference type="ChEBI" id="CHEBI:16469"/>
        <dbReference type="ChEBI" id="CHEBI:17263"/>
        <dbReference type="ChEBI" id="CHEBI:57540"/>
        <dbReference type="ChEBI" id="CHEBI:57945"/>
        <dbReference type="EC" id="1.1.1.62"/>
    </reaction>
</comment>
<evidence type="ECO:0000256" key="1">
    <source>
        <dbReference type="ARBA" id="ARBA00004477"/>
    </source>
</evidence>
<evidence type="ECO:0000256" key="11">
    <source>
        <dbReference type="ARBA" id="ARBA00023136"/>
    </source>
</evidence>
<dbReference type="FunCoup" id="G3UBA3">
    <property type="interactions" value="505"/>
</dbReference>
<name>G3UBA3_LOXAF</name>
<dbReference type="GO" id="GO:0141040">
    <property type="term" value="F:very-long-chain 3-oxoacyl-CoA reductase activity"/>
    <property type="evidence" value="ECO:0007669"/>
    <property type="project" value="UniProtKB-EC"/>
</dbReference>
<comment type="pathway">
    <text evidence="2">Lipid metabolism; fatty acid biosynthesis.</text>
</comment>
<keyword evidence="5" id="KW-0256">Endoplasmic reticulum</keyword>
<keyword evidence="8" id="KW-1133">Transmembrane helix</keyword>
<evidence type="ECO:0000256" key="7">
    <source>
        <dbReference type="ARBA" id="ARBA00022955"/>
    </source>
</evidence>
<keyword evidence="11" id="KW-0472">Membrane</keyword>